<proteinExistence type="predicted"/>
<comment type="caution">
    <text evidence="2">The sequence shown here is derived from an EMBL/GenBank/DDBJ whole genome shotgun (WGS) entry which is preliminary data.</text>
</comment>
<dbReference type="PANTHER" id="PTHR31669:SF251">
    <property type="entry name" value="PROTEIN FAR1-RELATED SEQUENCE"/>
    <property type="match status" value="1"/>
</dbReference>
<keyword evidence="3" id="KW-1185">Reference proteome</keyword>
<protein>
    <submittedName>
        <fullName evidence="2">Uncharacterized protein</fullName>
    </submittedName>
</protein>
<feature type="compositionally biased region" description="Polar residues" evidence="1">
    <location>
        <begin position="13"/>
        <end position="24"/>
    </location>
</feature>
<dbReference type="InterPro" id="IPR031052">
    <property type="entry name" value="FHY3/FAR1"/>
</dbReference>
<feature type="compositionally biased region" description="Polar residues" evidence="1">
    <location>
        <begin position="1624"/>
        <end position="1642"/>
    </location>
</feature>
<name>A0AAD3CHU6_9STRA</name>
<reference evidence="2 3" key="1">
    <citation type="journal article" date="2021" name="Sci. Rep.">
        <title>The genome of the diatom Chaetoceros tenuissimus carries an ancient integrated fragment of an extant virus.</title>
        <authorList>
            <person name="Hongo Y."/>
            <person name="Kimura K."/>
            <person name="Takaki Y."/>
            <person name="Yoshida Y."/>
            <person name="Baba S."/>
            <person name="Kobayashi G."/>
            <person name="Nagasaki K."/>
            <person name="Hano T."/>
            <person name="Tomaru Y."/>
        </authorList>
    </citation>
    <scope>NUCLEOTIDE SEQUENCE [LARGE SCALE GENOMIC DNA]</scope>
    <source>
        <strain evidence="2 3">NIES-3715</strain>
    </source>
</reference>
<dbReference type="EMBL" id="BLLK01000020">
    <property type="protein sequence ID" value="GFH45126.1"/>
    <property type="molecule type" value="Genomic_DNA"/>
</dbReference>
<evidence type="ECO:0000313" key="3">
    <source>
        <dbReference type="Proteomes" id="UP001054902"/>
    </source>
</evidence>
<feature type="region of interest" description="Disordered" evidence="1">
    <location>
        <begin position="1"/>
        <end position="32"/>
    </location>
</feature>
<accession>A0AAD3CHU6</accession>
<organism evidence="2 3">
    <name type="scientific">Chaetoceros tenuissimus</name>
    <dbReference type="NCBI Taxonomy" id="426638"/>
    <lineage>
        <taxon>Eukaryota</taxon>
        <taxon>Sar</taxon>
        <taxon>Stramenopiles</taxon>
        <taxon>Ochrophyta</taxon>
        <taxon>Bacillariophyta</taxon>
        <taxon>Coscinodiscophyceae</taxon>
        <taxon>Chaetocerotophycidae</taxon>
        <taxon>Chaetocerotales</taxon>
        <taxon>Chaetocerotaceae</taxon>
        <taxon>Chaetoceros</taxon>
    </lineage>
</organism>
<gene>
    <name evidence="2" type="ORF">CTEN210_01600</name>
</gene>
<evidence type="ECO:0000313" key="2">
    <source>
        <dbReference type="EMBL" id="GFH45126.1"/>
    </source>
</evidence>
<dbReference type="PANTHER" id="PTHR31669">
    <property type="entry name" value="PROTEIN FAR1-RELATED SEQUENCE 10-RELATED"/>
    <property type="match status" value="1"/>
</dbReference>
<dbReference type="GO" id="GO:0006355">
    <property type="term" value="P:regulation of DNA-templated transcription"/>
    <property type="evidence" value="ECO:0007669"/>
    <property type="project" value="InterPro"/>
</dbReference>
<feature type="region of interest" description="Disordered" evidence="1">
    <location>
        <begin position="1617"/>
        <end position="1659"/>
    </location>
</feature>
<dbReference type="Proteomes" id="UP001054902">
    <property type="component" value="Unassembled WGS sequence"/>
</dbReference>
<evidence type="ECO:0000256" key="1">
    <source>
        <dbReference type="SAM" id="MobiDB-lite"/>
    </source>
</evidence>
<sequence length="1659" mass="189334">MSSMDELDPPSITECSTASIESGSVENENTSNSNTVKKFIPVYVYNEISNPSTQKTLSFPTKNAEYFTNQRKTFLQKHAPSNDLSVKPLAFKKAVDHDKEKSMTLQQQFFKDSLDGLSDMSPEEACSSFLAKNSIWRSREDVYHAVNYIGSMKGFSVRFEELRISCSLAGHAPKERQGGNSHRDDCPFRIVINPLYEIPKELRNRLSKNEVDELTRQIKYQSLCVISKCEASHNHPCDAQNRHECDRRSGNLSSKLNPSVLFTLLQIVMGAPQLDPQTMRGILKAACPPGQHWDARQLDNLRKRLRKMGEDMKSNDRLLDDMDHFLKQFQDDTGFFDGMFENEDLQEWGDKILFDINDFYKHANTATFGKSEDSGDNRIIVNSQMYKLSDENFDFSVGVDEDDKIVGIFWQTGAQRAAFDRYGSTLCADGMGRVTNTQGWKICSLCVRDEHGKMHRAGDLLYYFDESSDGFLFGIDSLLDMSNRTRESILVFSGDLFFNQKMITEKFNLPNAVFVPDQWHLIKAMKDQIHEKYLRDTNGFFQGFSVRFEELRISCSLAGHAPKERQGGNSHRDDCPFRIVINPLYEIPKELRNRLSKNEVDELTRQIKYQSLCVISKCEASHNHPCDAQNRHECDRRSGNLSSKLNPSVLFTLLQIVMGAPQLDPQTMRGILKAACPPGQHWDARQLDNLRKRLRKMGEDMKSNDRLLDDMDHFLKQFQDDTGFFDGMFENEDLQEWGDKILFDINDFYKHANTATFGKSEDSGDNRIIVNSQMYKLSDENFDFSVGVDEDDKIVGIFWQTGAQRAAFDRYGSTLCADGMGRVTNTQGWKICSLCVRDEHGKMHRAGDLLYYFDESSDGFLFGIDSLLDMSNRTRESILVFSGDLFFNQKMITEKFNLPNAVFVPDQWHLIKAMKDQIHEKYLRDTNGFFQGMVYAKNENEFKQASHSFMEQMKKNGANNDHIDWVKKNLINKETRHNYSQFELNQIKGTLNFHGSTVCEQNHSSIVSQLGVGYYEEPHKLQKDLIEMTKLAQHNLYTRLTKERRELTNLNRQARNSILQASTKMVENESLNLAGYKHFESEFEKSCYFCKETLDDGKIKIHNINFPENFVIFDSNEDRCTCSKSVAMMIQCRHEIVLCNNVYDPSRFDIRWKYMSKATLAKRKAHREEYYLPSEDVVQECKRVTSIMERKRNMRISSSIARNTAHNEVCDSTSRSVLYDSPATDQFQGEDTTSDSHDEFQGVDTTSDSHDEIQPSDILEAQGSDLSYNTVLENAKCLVNTLSNLGGSYLAAGNILFNTLTKNLRHGSEVTASTLLEKGEKLAKSLVPSVRIVTNISENTSVNNVTNEFSRTGRRTRITSAKEKAGAKKKPKKAKTCDLCGSNGHNKGRCPSMKFGIDISVDHMTRLKCQAKKGEDVGKLSTLTDEYEQAPDKFLKRSHHYTLHCFVTKLESFSGEIPTSNLYAVMSQLEFEPLTNGEKLLKPDEDMSKKYVSFAEFEAHIRAMAGTGNTGKRRWHVFDNIKGDVAKMIQNDMKIVTSQPPSQQVVNSAIQPMQMSQPSSQHVLAFQPMQMSQSSMQQVVGSHVQMSNAIHPMHTMHMSMSQFPMFPQNGLSQQSYQHFGYGPSLSQQPPQFQILSQPQYVNGSDMFPQDQDMSGDEQS</sequence>
<feature type="region of interest" description="Disordered" evidence="1">
    <location>
        <begin position="1223"/>
        <end position="1254"/>
    </location>
</feature>